<dbReference type="EMBL" id="VFPQ01000001">
    <property type="protein sequence ID" value="TQM75145.1"/>
    <property type="molecule type" value="Genomic_DNA"/>
</dbReference>
<reference evidence="6 7" key="1">
    <citation type="submission" date="2019-06" db="EMBL/GenBank/DDBJ databases">
        <title>Sequencing the genomes of 1000 actinobacteria strains.</title>
        <authorList>
            <person name="Klenk H.-P."/>
        </authorList>
    </citation>
    <scope>NUCLEOTIDE SEQUENCE [LARGE SCALE GENOMIC DNA]</scope>
    <source>
        <strain evidence="6 7">DSM 43186</strain>
    </source>
</reference>
<evidence type="ECO:0000259" key="5">
    <source>
        <dbReference type="SMART" id="SM00062"/>
    </source>
</evidence>
<comment type="subcellular location">
    <subcellularLocation>
        <location evidence="1">Periplasm</location>
    </subcellularLocation>
</comment>
<comment type="caution">
    <text evidence="6">The sequence shown here is derived from an EMBL/GenBank/DDBJ whole genome shotgun (WGS) entry which is preliminary data.</text>
</comment>
<dbReference type="GO" id="GO:0042597">
    <property type="term" value="C:periplasmic space"/>
    <property type="evidence" value="ECO:0007669"/>
    <property type="project" value="UniProtKB-SubCell"/>
</dbReference>
<dbReference type="SMART" id="SM00062">
    <property type="entry name" value="PBPb"/>
    <property type="match status" value="1"/>
</dbReference>
<dbReference type="Pfam" id="PF09084">
    <property type="entry name" value="NMT1"/>
    <property type="match status" value="1"/>
</dbReference>
<dbReference type="PANTHER" id="PTHR30024:SF47">
    <property type="entry name" value="TAURINE-BINDING PERIPLASMIC PROTEIN"/>
    <property type="match status" value="1"/>
</dbReference>
<evidence type="ECO:0000313" key="6">
    <source>
        <dbReference type="EMBL" id="TQM75145.1"/>
    </source>
</evidence>
<evidence type="ECO:0000256" key="1">
    <source>
        <dbReference type="ARBA" id="ARBA00004418"/>
    </source>
</evidence>
<evidence type="ECO:0000256" key="3">
    <source>
        <dbReference type="ARBA" id="ARBA00022729"/>
    </source>
</evidence>
<dbReference type="PROSITE" id="PS51257">
    <property type="entry name" value="PROKAR_LIPOPROTEIN"/>
    <property type="match status" value="1"/>
</dbReference>
<dbReference type="OrthoDB" id="5348911at2"/>
<dbReference type="Proteomes" id="UP000319213">
    <property type="component" value="Unassembled WGS sequence"/>
</dbReference>
<organism evidence="6 7">
    <name type="scientific">Thermopolyspora flexuosa</name>
    <dbReference type="NCBI Taxonomy" id="103836"/>
    <lineage>
        <taxon>Bacteria</taxon>
        <taxon>Bacillati</taxon>
        <taxon>Actinomycetota</taxon>
        <taxon>Actinomycetes</taxon>
        <taxon>Streptosporangiales</taxon>
        <taxon>Streptosporangiaceae</taxon>
        <taxon>Thermopolyspora</taxon>
    </lineage>
</organism>
<dbReference type="InterPro" id="IPR001638">
    <property type="entry name" value="Solute-binding_3/MltF_N"/>
</dbReference>
<dbReference type="SUPFAM" id="SSF53850">
    <property type="entry name" value="Periplasmic binding protein-like II"/>
    <property type="match status" value="1"/>
</dbReference>
<evidence type="ECO:0000256" key="4">
    <source>
        <dbReference type="SAM" id="SignalP"/>
    </source>
</evidence>
<dbReference type="PANTHER" id="PTHR30024">
    <property type="entry name" value="ALIPHATIC SULFONATES-BINDING PROTEIN-RELATED"/>
    <property type="match status" value="1"/>
</dbReference>
<dbReference type="Gene3D" id="3.40.190.10">
    <property type="entry name" value="Periplasmic binding protein-like II"/>
    <property type="match status" value="2"/>
</dbReference>
<feature type="domain" description="Solute-binding protein family 3/N-terminal" evidence="5">
    <location>
        <begin position="42"/>
        <end position="263"/>
    </location>
</feature>
<feature type="signal peptide" evidence="4">
    <location>
        <begin position="1"/>
        <end position="20"/>
    </location>
</feature>
<comment type="similarity">
    <text evidence="2">Belongs to the bacterial solute-binding protein SsuA/TauA family.</text>
</comment>
<dbReference type="AlphaFoldDB" id="A0A543IX37"/>
<evidence type="ECO:0000256" key="2">
    <source>
        <dbReference type="ARBA" id="ARBA00010742"/>
    </source>
</evidence>
<proteinExistence type="inferred from homology"/>
<dbReference type="InterPro" id="IPR015168">
    <property type="entry name" value="SsuA/THI5"/>
</dbReference>
<feature type="chain" id="PRO_5038334441" evidence="4">
    <location>
        <begin position="21"/>
        <end position="323"/>
    </location>
</feature>
<name>A0A543IX37_9ACTN</name>
<sequence>MKKIRAILAAASLILLTACGGGGDSSTGSGGAQGAGGTAKVKVNVIPIIDVAPIYLGKEQGFFAEQGLEVELVTAQGGAAIVPAVVSGQVEFGFSNLTSLIIARSQQVPVKVVVAGAGSTGEQGKDFGGIVVKAGSPIKSAKDLEGKRVAVNTLNNINDTTVRASVRAAGGDPKKINFVELPFPDMLPALDKGTIDAAQVVEPFLATAVKNGDRVIASNYVDTAPKLTVAAYFTSEQLAQSNPDLVQRFAAAMKKSQQYAEENPDAVRKILPTYTKIDASLTESLTLPSFPTEIDPNSVETLTRLAVDDGLITTAPDGKELLP</sequence>
<keyword evidence="3 4" id="KW-0732">Signal</keyword>
<protein>
    <submittedName>
        <fullName evidence="6">NitT/TauT family transport system substrate-binding protein</fullName>
    </submittedName>
</protein>
<accession>A0A543IX37</accession>
<gene>
    <name evidence="6" type="ORF">FHX40_1844</name>
</gene>
<keyword evidence="7" id="KW-1185">Reference proteome</keyword>
<evidence type="ECO:0000313" key="7">
    <source>
        <dbReference type="Proteomes" id="UP000319213"/>
    </source>
</evidence>
<dbReference type="CDD" id="cd13652">
    <property type="entry name" value="PBP2_ThiY_THI5_like_1"/>
    <property type="match status" value="1"/>
</dbReference>